<dbReference type="SUPFAM" id="SSF101148">
    <property type="entry name" value="Plant invertase/pectin methylesterase inhibitor"/>
    <property type="match status" value="1"/>
</dbReference>
<keyword evidence="1" id="KW-0472">Membrane</keyword>
<protein>
    <submittedName>
        <fullName evidence="2">6-phosphogluconate dehydrogenase family protein</fullName>
    </submittedName>
</protein>
<sequence length="291" mass="32311">MPTEHWSANLSAGRSKWVLISRKKGHRWRWWGEAAAGRGRRSVPLLGKVSKASLLPQNDDVPSLRRRNKSLILAFFTLIFLLTLIIGGIIIHLVPNHSSPDPNPAVHEFCRPTRRYTSCLTALDPLLATRPDLTPDQVLAVSIETSRVKLARIPTRWVESGASFDPDLETRSYEQMEDLIRWVADAAEDLGSCAGYMGRAGSTAAIGLMDMVGEVGDLIGYGKEFLLSRVVVNGDFGFGAAAREGVSWWELVKRFNLVEAGFFWIAVFCVGVSILLACESWVKSHIQLHQK</sequence>
<feature type="transmembrane region" description="Helical" evidence="1">
    <location>
        <begin position="71"/>
        <end position="94"/>
    </location>
</feature>
<gene>
    <name evidence="2" type="ORF">STAS_30613</name>
</gene>
<dbReference type="AlphaFoldDB" id="A0A5A7R6K7"/>
<organism evidence="2 3">
    <name type="scientific">Striga asiatica</name>
    <name type="common">Asiatic witchweed</name>
    <name type="synonym">Buchnera asiatica</name>
    <dbReference type="NCBI Taxonomy" id="4170"/>
    <lineage>
        <taxon>Eukaryota</taxon>
        <taxon>Viridiplantae</taxon>
        <taxon>Streptophyta</taxon>
        <taxon>Embryophyta</taxon>
        <taxon>Tracheophyta</taxon>
        <taxon>Spermatophyta</taxon>
        <taxon>Magnoliopsida</taxon>
        <taxon>eudicotyledons</taxon>
        <taxon>Gunneridae</taxon>
        <taxon>Pentapetalae</taxon>
        <taxon>asterids</taxon>
        <taxon>lamiids</taxon>
        <taxon>Lamiales</taxon>
        <taxon>Orobanchaceae</taxon>
        <taxon>Buchnereae</taxon>
        <taxon>Striga</taxon>
    </lineage>
</organism>
<comment type="caution">
    <text evidence="2">The sequence shown here is derived from an EMBL/GenBank/DDBJ whole genome shotgun (WGS) entry which is preliminary data.</text>
</comment>
<dbReference type="Proteomes" id="UP000325081">
    <property type="component" value="Unassembled WGS sequence"/>
</dbReference>
<evidence type="ECO:0000256" key="1">
    <source>
        <dbReference type="SAM" id="Phobius"/>
    </source>
</evidence>
<dbReference type="EMBL" id="BKCP01010514">
    <property type="protein sequence ID" value="GER53129.1"/>
    <property type="molecule type" value="Genomic_DNA"/>
</dbReference>
<evidence type="ECO:0000313" key="3">
    <source>
        <dbReference type="Proteomes" id="UP000325081"/>
    </source>
</evidence>
<keyword evidence="1" id="KW-1133">Transmembrane helix</keyword>
<evidence type="ECO:0000313" key="2">
    <source>
        <dbReference type="EMBL" id="GER53129.1"/>
    </source>
</evidence>
<keyword evidence="1" id="KW-0812">Transmembrane</keyword>
<proteinExistence type="predicted"/>
<dbReference type="InterPro" id="IPR035513">
    <property type="entry name" value="Invertase/methylesterase_inhib"/>
</dbReference>
<feature type="transmembrane region" description="Helical" evidence="1">
    <location>
        <begin position="261"/>
        <end position="282"/>
    </location>
</feature>
<reference evidence="3" key="1">
    <citation type="journal article" date="2019" name="Curr. Biol.">
        <title>Genome Sequence of Striga asiatica Provides Insight into the Evolution of Plant Parasitism.</title>
        <authorList>
            <person name="Yoshida S."/>
            <person name="Kim S."/>
            <person name="Wafula E.K."/>
            <person name="Tanskanen J."/>
            <person name="Kim Y.M."/>
            <person name="Honaas L."/>
            <person name="Yang Z."/>
            <person name="Spallek T."/>
            <person name="Conn C.E."/>
            <person name="Ichihashi Y."/>
            <person name="Cheong K."/>
            <person name="Cui S."/>
            <person name="Der J.P."/>
            <person name="Gundlach H."/>
            <person name="Jiao Y."/>
            <person name="Hori C."/>
            <person name="Ishida J.K."/>
            <person name="Kasahara H."/>
            <person name="Kiba T."/>
            <person name="Kim M.S."/>
            <person name="Koo N."/>
            <person name="Laohavisit A."/>
            <person name="Lee Y.H."/>
            <person name="Lumba S."/>
            <person name="McCourt P."/>
            <person name="Mortimer J.C."/>
            <person name="Mutuku J.M."/>
            <person name="Nomura T."/>
            <person name="Sasaki-Sekimoto Y."/>
            <person name="Seto Y."/>
            <person name="Wang Y."/>
            <person name="Wakatake T."/>
            <person name="Sakakibara H."/>
            <person name="Demura T."/>
            <person name="Yamaguchi S."/>
            <person name="Yoneyama K."/>
            <person name="Manabe R.I."/>
            <person name="Nelson D.C."/>
            <person name="Schulman A.H."/>
            <person name="Timko M.P."/>
            <person name="dePamphilis C.W."/>
            <person name="Choi D."/>
            <person name="Shirasu K."/>
        </authorList>
    </citation>
    <scope>NUCLEOTIDE SEQUENCE [LARGE SCALE GENOMIC DNA]</scope>
    <source>
        <strain evidence="3">cv. UVA1</strain>
    </source>
</reference>
<keyword evidence="3" id="KW-1185">Reference proteome</keyword>
<name>A0A5A7R6K7_STRAF</name>
<accession>A0A5A7R6K7</accession>